<proteinExistence type="predicted"/>
<dbReference type="KEGG" id="mpsy:CEK71_20565"/>
<reference evidence="1 2" key="1">
    <citation type="submission" date="2017-06" db="EMBL/GenBank/DDBJ databases">
        <title>Genome Sequencing of the methanotroph Methylovulum psychrotolerants str. HV10-M2 isolated from a high-altitude environment.</title>
        <authorList>
            <person name="Mateos-Rivera A."/>
        </authorList>
    </citation>
    <scope>NUCLEOTIDE SEQUENCE [LARGE SCALE GENOMIC DNA]</scope>
    <source>
        <strain evidence="1 2">HV10_M2</strain>
    </source>
</reference>
<dbReference type="OrthoDB" id="9815616at2"/>
<accession>A0A1Z4C404</accession>
<dbReference type="InterPro" id="IPR013397">
    <property type="entry name" value="CRISPR-assoc_prot_Csy1"/>
</dbReference>
<evidence type="ECO:0000313" key="2">
    <source>
        <dbReference type="Proteomes" id="UP000197019"/>
    </source>
</evidence>
<protein>
    <submittedName>
        <fullName evidence="1">Type I-F CRISPR-associated protein Csy1</fullName>
    </submittedName>
</protein>
<dbReference type="NCBIfam" id="TIGR02564">
    <property type="entry name" value="cas_Csy1"/>
    <property type="match status" value="1"/>
</dbReference>
<dbReference type="Pfam" id="PF09611">
    <property type="entry name" value="Cas_Csy1"/>
    <property type="match status" value="1"/>
</dbReference>
<gene>
    <name evidence="1" type="primary">csy1</name>
    <name evidence="1" type="ORF">CEK71_20565</name>
</gene>
<evidence type="ECO:0000313" key="1">
    <source>
        <dbReference type="EMBL" id="ASF48262.1"/>
    </source>
</evidence>
<name>A0A1Z4C404_9GAMM</name>
<dbReference type="AlphaFoldDB" id="A0A1Z4C404"/>
<dbReference type="RefSeq" id="WP_088621132.1">
    <property type="nucleotide sequence ID" value="NZ_CP022129.1"/>
</dbReference>
<sequence>MKNVNIFLEERKAAWLKARLKPSISDEDKALLQHEANEKFSLANWLPDAAKRAGQLSMVSHPGKFSHPSAKTSSVIAQSRTANDGYLRSGNIGYPLDVFGNAAAMDVYKFLSLCMDDGKTVLDHLEADSAAIQASFTMPTASYESLKQGLIQIKQVDDTSKTDHLVKQVYFPVANNSYHLLSLLTPSGLLSEMKKRIDSIRFSEQTKQAKECRKKNDYHPTGYDDVFGLTVTAFGGTQPQNISVLNSQNAGRAYLLASIPPAIKQRQTRLPTTSFFRNCLREKQFNDAFQSLDKLIRSDVNTIHVRDGIKNILKYIVDQILQRAFRVRAYCVGWSSAEHYQSLPLAQRIWLDDVYLDRRENEDNWLEDIVAGFARWILDAYDHLFKDSPIRLSDHELREIRLLVNEAISNDQEFFK</sequence>
<dbReference type="EMBL" id="CP022129">
    <property type="protein sequence ID" value="ASF48262.1"/>
    <property type="molecule type" value="Genomic_DNA"/>
</dbReference>
<dbReference type="Proteomes" id="UP000197019">
    <property type="component" value="Chromosome"/>
</dbReference>
<keyword evidence="2" id="KW-1185">Reference proteome</keyword>
<organism evidence="1 2">
    <name type="scientific">Methylovulum psychrotolerans</name>
    <dbReference type="NCBI Taxonomy" id="1704499"/>
    <lineage>
        <taxon>Bacteria</taxon>
        <taxon>Pseudomonadati</taxon>
        <taxon>Pseudomonadota</taxon>
        <taxon>Gammaproteobacteria</taxon>
        <taxon>Methylococcales</taxon>
        <taxon>Methylococcaceae</taxon>
        <taxon>Methylovulum</taxon>
    </lineage>
</organism>